<proteinExistence type="predicted"/>
<evidence type="ECO:0000313" key="3">
    <source>
        <dbReference type="Proteomes" id="UP000823921"/>
    </source>
</evidence>
<evidence type="ECO:0000313" key="2">
    <source>
        <dbReference type="EMBL" id="HJB80273.1"/>
    </source>
</evidence>
<dbReference type="EMBL" id="DWXO01000047">
    <property type="protein sequence ID" value="HJB80273.1"/>
    <property type="molecule type" value="Genomic_DNA"/>
</dbReference>
<sequence length="428" mass="45764">MKQGTLNSRIVMLVVLAAVLISIGVSAFSSLRELYPTVLAYTYTSDDSVEATGFLVRQESVLAGQGGTVEILPEEGEKVSLGETVALLYQSDAGLAQRETLQQLILERDQLEYALDQTGGSGDSAQLSDRVADAIADLRGAAATGDLTGLESQTMNLKSLIYKRSYTFDAEGEDSTAALQAALDDVNAQITALTAQASQSTSRVTAAQSGIFSGLVDGYESLITPEMLETITPAQLKELSSQKPAEDTSAIGKLITNSTWYFACTLSEADAARLVEGRSITVRFSRDWSGEVDMTVERLGDAVDGQMVVVLSTDKFLSDTTLLRRQTVELVFDTISGIRLPKEALRVEQQTVTDSETGEESQVSVTGVYALVGQQAEFKPVSILAEEDNYILVTAADTSTTTAAKKALRAGDKIIISSGELYDGKVIE</sequence>
<reference evidence="2" key="2">
    <citation type="submission" date="2021-04" db="EMBL/GenBank/DDBJ databases">
        <authorList>
            <person name="Gilroy R."/>
        </authorList>
    </citation>
    <scope>NUCLEOTIDE SEQUENCE</scope>
    <source>
        <strain evidence="2">CHK192-8294</strain>
    </source>
</reference>
<dbReference type="InterPro" id="IPR058709">
    <property type="entry name" value="BSH_RND-rel"/>
</dbReference>
<comment type="caution">
    <text evidence="2">The sequence shown here is derived from an EMBL/GenBank/DDBJ whole genome shotgun (WGS) entry which is preliminary data.</text>
</comment>
<dbReference type="Pfam" id="PF26018">
    <property type="entry name" value="BSH_RND_rel"/>
    <property type="match status" value="1"/>
</dbReference>
<name>A0A9D2MNC1_9FIRM</name>
<accession>A0A9D2MNC1</accession>
<feature type="domain" description="RND related barrel-sandwich hybrid" evidence="1">
    <location>
        <begin position="61"/>
        <end position="244"/>
    </location>
</feature>
<gene>
    <name evidence="2" type="ORF">H9712_04760</name>
</gene>
<dbReference type="Proteomes" id="UP000823921">
    <property type="component" value="Unassembled WGS sequence"/>
</dbReference>
<evidence type="ECO:0000259" key="1">
    <source>
        <dbReference type="Pfam" id="PF26018"/>
    </source>
</evidence>
<reference evidence="2" key="1">
    <citation type="journal article" date="2021" name="PeerJ">
        <title>Extensive microbial diversity within the chicken gut microbiome revealed by metagenomics and culture.</title>
        <authorList>
            <person name="Gilroy R."/>
            <person name="Ravi A."/>
            <person name="Getino M."/>
            <person name="Pursley I."/>
            <person name="Horton D.L."/>
            <person name="Alikhan N.F."/>
            <person name="Baker D."/>
            <person name="Gharbi K."/>
            <person name="Hall N."/>
            <person name="Watson M."/>
            <person name="Adriaenssens E.M."/>
            <person name="Foster-Nyarko E."/>
            <person name="Jarju S."/>
            <person name="Secka A."/>
            <person name="Antonio M."/>
            <person name="Oren A."/>
            <person name="Chaudhuri R.R."/>
            <person name="La Ragione R."/>
            <person name="Hildebrand F."/>
            <person name="Pallen M.J."/>
        </authorList>
    </citation>
    <scope>NUCLEOTIDE SEQUENCE</scope>
    <source>
        <strain evidence="2">CHK192-8294</strain>
    </source>
</reference>
<protein>
    <recommendedName>
        <fullName evidence="1">RND related barrel-sandwich hybrid domain-containing protein</fullName>
    </recommendedName>
</protein>
<dbReference type="AlphaFoldDB" id="A0A9D2MNC1"/>
<organism evidence="2 3">
    <name type="scientific">Candidatus Flavonifractor intestinigallinarum</name>
    <dbReference type="NCBI Taxonomy" id="2838586"/>
    <lineage>
        <taxon>Bacteria</taxon>
        <taxon>Bacillati</taxon>
        <taxon>Bacillota</taxon>
        <taxon>Clostridia</taxon>
        <taxon>Eubacteriales</taxon>
        <taxon>Oscillospiraceae</taxon>
        <taxon>Flavonifractor</taxon>
    </lineage>
</organism>